<evidence type="ECO:0000256" key="6">
    <source>
        <dbReference type="PROSITE-ProRule" id="PRU10141"/>
    </source>
</evidence>
<dbReference type="OrthoDB" id="4062651at2759"/>
<dbReference type="EMBL" id="SZYD01000001">
    <property type="protein sequence ID" value="KAD7478827.1"/>
    <property type="molecule type" value="Genomic_DNA"/>
</dbReference>
<dbReference type="InterPro" id="IPR011009">
    <property type="entry name" value="Kinase-like_dom_sf"/>
</dbReference>
<comment type="caution">
    <text evidence="10">The sequence shown here is derived from an EMBL/GenBank/DDBJ whole genome shotgun (WGS) entry which is preliminary data.</text>
</comment>
<evidence type="ECO:0000256" key="2">
    <source>
        <dbReference type="ARBA" id="ARBA00022679"/>
    </source>
</evidence>
<dbReference type="SMART" id="SM00220">
    <property type="entry name" value="S_TKc"/>
    <property type="match status" value="1"/>
</dbReference>
<evidence type="ECO:0000313" key="10">
    <source>
        <dbReference type="EMBL" id="KAD7478827.1"/>
    </source>
</evidence>
<dbReference type="FunFam" id="3.30.200.20:FF:000178">
    <property type="entry name" value="serine/threonine-protein kinase PBS1-like"/>
    <property type="match status" value="1"/>
</dbReference>
<comment type="similarity">
    <text evidence="7">Belongs to the protein kinase superfamily.</text>
</comment>
<accession>A0A5N6Q4B9</accession>
<dbReference type="PROSITE" id="PS50011">
    <property type="entry name" value="PROTEIN_KINASE_DOM"/>
    <property type="match status" value="1"/>
</dbReference>
<dbReference type="PROSITE" id="PS00108">
    <property type="entry name" value="PROTEIN_KINASE_ST"/>
    <property type="match status" value="1"/>
</dbReference>
<keyword evidence="2" id="KW-0808">Transferase</keyword>
<keyword evidence="11" id="KW-1185">Reference proteome</keyword>
<proteinExistence type="inferred from homology"/>
<dbReference type="PANTHER" id="PTHR46008">
    <property type="entry name" value="LEAF RUST 10 DISEASE-RESISTANCE LOCUS RECEPTOR-LIKE PROTEIN KINASE-LIKE 1.4"/>
    <property type="match status" value="1"/>
</dbReference>
<keyword evidence="4" id="KW-0418">Kinase</keyword>
<dbReference type="GO" id="GO:0004674">
    <property type="term" value="F:protein serine/threonine kinase activity"/>
    <property type="evidence" value="ECO:0007669"/>
    <property type="project" value="UniProtKB-KW"/>
</dbReference>
<evidence type="ECO:0000256" key="5">
    <source>
        <dbReference type="ARBA" id="ARBA00022840"/>
    </source>
</evidence>
<feature type="compositionally biased region" description="Low complexity" evidence="8">
    <location>
        <begin position="272"/>
        <end position="283"/>
    </location>
</feature>
<feature type="region of interest" description="Disordered" evidence="8">
    <location>
        <begin position="265"/>
        <end position="295"/>
    </location>
</feature>
<dbReference type="InterPro" id="IPR008271">
    <property type="entry name" value="Ser/Thr_kinase_AS"/>
</dbReference>
<name>A0A5N6Q4B9_9ASTR</name>
<evidence type="ECO:0000256" key="8">
    <source>
        <dbReference type="SAM" id="MobiDB-lite"/>
    </source>
</evidence>
<evidence type="ECO:0000256" key="3">
    <source>
        <dbReference type="ARBA" id="ARBA00022741"/>
    </source>
</evidence>
<dbReference type="SUPFAM" id="SSF56112">
    <property type="entry name" value="Protein kinase-like (PK-like)"/>
    <property type="match status" value="1"/>
</dbReference>
<protein>
    <recommendedName>
        <fullName evidence="9">Protein kinase domain-containing protein</fullName>
    </recommendedName>
</protein>
<evidence type="ECO:0000256" key="4">
    <source>
        <dbReference type="ARBA" id="ARBA00022777"/>
    </source>
</evidence>
<dbReference type="Proteomes" id="UP000326396">
    <property type="component" value="Linkage Group LG1"/>
</dbReference>
<dbReference type="InterPro" id="IPR001245">
    <property type="entry name" value="Ser-Thr/Tyr_kinase_cat_dom"/>
</dbReference>
<organism evidence="10 11">
    <name type="scientific">Mikania micrantha</name>
    <name type="common">bitter vine</name>
    <dbReference type="NCBI Taxonomy" id="192012"/>
    <lineage>
        <taxon>Eukaryota</taxon>
        <taxon>Viridiplantae</taxon>
        <taxon>Streptophyta</taxon>
        <taxon>Embryophyta</taxon>
        <taxon>Tracheophyta</taxon>
        <taxon>Spermatophyta</taxon>
        <taxon>Magnoliopsida</taxon>
        <taxon>eudicotyledons</taxon>
        <taxon>Gunneridae</taxon>
        <taxon>Pentapetalae</taxon>
        <taxon>asterids</taxon>
        <taxon>campanulids</taxon>
        <taxon>Asterales</taxon>
        <taxon>Asteraceae</taxon>
        <taxon>Asteroideae</taxon>
        <taxon>Heliantheae alliance</taxon>
        <taxon>Eupatorieae</taxon>
        <taxon>Mikania</taxon>
    </lineage>
</organism>
<keyword evidence="1 7" id="KW-0723">Serine/threonine-protein kinase</keyword>
<dbReference type="Gene3D" id="3.30.200.20">
    <property type="entry name" value="Phosphorylase Kinase, domain 1"/>
    <property type="match status" value="1"/>
</dbReference>
<gene>
    <name evidence="10" type="ORF">E3N88_01963</name>
</gene>
<keyword evidence="3 6" id="KW-0547">Nucleotide-binding</keyword>
<evidence type="ECO:0000313" key="11">
    <source>
        <dbReference type="Proteomes" id="UP000326396"/>
    </source>
</evidence>
<dbReference type="InterPro" id="IPR017441">
    <property type="entry name" value="Protein_kinase_ATP_BS"/>
</dbReference>
<reference evidence="10 11" key="1">
    <citation type="submission" date="2019-05" db="EMBL/GenBank/DDBJ databases">
        <title>Mikania micrantha, genome provides insights into the molecular mechanism of rapid growth.</title>
        <authorList>
            <person name="Liu B."/>
        </authorList>
    </citation>
    <scope>NUCLEOTIDE SEQUENCE [LARGE SCALE GENOMIC DNA]</scope>
    <source>
        <strain evidence="10">NLD-2019</strain>
        <tissue evidence="10">Leaf</tissue>
    </source>
</reference>
<dbReference type="PROSITE" id="PS00107">
    <property type="entry name" value="PROTEIN_KINASE_ATP"/>
    <property type="match status" value="1"/>
</dbReference>
<evidence type="ECO:0000256" key="1">
    <source>
        <dbReference type="ARBA" id="ARBA00022527"/>
    </source>
</evidence>
<dbReference type="Gene3D" id="1.10.510.10">
    <property type="entry name" value="Transferase(Phosphotransferase) domain 1"/>
    <property type="match status" value="2"/>
</dbReference>
<sequence>MNKSPKHEDTNILPCGISVFSYEELEDATQNFDPSHELGDGGFGAVFYGKLQDGREVAVKKLHEHNYKRVQQFFNEVEILTRLMHRNLVVLYGFTCRQNHKLLLVYEYVPNRTVADHLHGVQANPIMLTRPIRLNIAIETARALVYLHASEIIHRDVKTSNILLDHSFCVKVADFGRAIHQLIDPVLGSDTNPETMNMITSVAEVAFRCLQYHSEMRPTMSEVLDELMNIQATGGAYVAYDTTTDLQTMNDAVVLLKDFRSSPVSVTGEWQSNNTASTTLSSNGDELSMKNDINT</sequence>
<evidence type="ECO:0000259" key="9">
    <source>
        <dbReference type="PROSITE" id="PS50011"/>
    </source>
</evidence>
<dbReference type="InterPro" id="IPR000719">
    <property type="entry name" value="Prot_kinase_dom"/>
</dbReference>
<keyword evidence="5 6" id="KW-0067">ATP-binding</keyword>
<dbReference type="GO" id="GO:0005524">
    <property type="term" value="F:ATP binding"/>
    <property type="evidence" value="ECO:0007669"/>
    <property type="project" value="UniProtKB-UniRule"/>
</dbReference>
<feature type="binding site" evidence="6">
    <location>
        <position position="61"/>
    </location>
    <ligand>
        <name>ATP</name>
        <dbReference type="ChEBI" id="CHEBI:30616"/>
    </ligand>
</feature>
<dbReference type="PANTHER" id="PTHR46008:SF25">
    <property type="entry name" value="PROTEIN KINASE DOMAIN-CONTAINING PROTEIN"/>
    <property type="match status" value="1"/>
</dbReference>
<evidence type="ECO:0000256" key="7">
    <source>
        <dbReference type="RuleBase" id="RU000304"/>
    </source>
</evidence>
<dbReference type="Pfam" id="PF07714">
    <property type="entry name" value="PK_Tyr_Ser-Thr"/>
    <property type="match status" value="1"/>
</dbReference>
<dbReference type="AlphaFoldDB" id="A0A5N6Q4B9"/>
<feature type="domain" description="Protein kinase" evidence="9">
    <location>
        <begin position="32"/>
        <end position="295"/>
    </location>
</feature>